<organism evidence="1 2">
    <name type="scientific">Planosporangium mesophilum</name>
    <dbReference type="NCBI Taxonomy" id="689768"/>
    <lineage>
        <taxon>Bacteria</taxon>
        <taxon>Bacillati</taxon>
        <taxon>Actinomycetota</taxon>
        <taxon>Actinomycetes</taxon>
        <taxon>Micromonosporales</taxon>
        <taxon>Micromonosporaceae</taxon>
        <taxon>Planosporangium</taxon>
    </lineage>
</organism>
<dbReference type="Proteomes" id="UP000599074">
    <property type="component" value="Unassembled WGS sequence"/>
</dbReference>
<evidence type="ECO:0000313" key="1">
    <source>
        <dbReference type="EMBL" id="GII20760.1"/>
    </source>
</evidence>
<proteinExistence type="predicted"/>
<dbReference type="EMBL" id="BOON01000002">
    <property type="protein sequence ID" value="GII20760.1"/>
    <property type="molecule type" value="Genomic_DNA"/>
</dbReference>
<gene>
    <name evidence="1" type="ORF">Pme01_03570</name>
</gene>
<evidence type="ECO:0008006" key="3">
    <source>
        <dbReference type="Google" id="ProtNLM"/>
    </source>
</evidence>
<comment type="caution">
    <text evidence="1">The sequence shown here is derived from an EMBL/GenBank/DDBJ whole genome shotgun (WGS) entry which is preliminary data.</text>
</comment>
<evidence type="ECO:0000313" key="2">
    <source>
        <dbReference type="Proteomes" id="UP000599074"/>
    </source>
</evidence>
<dbReference type="Gene3D" id="3.30.1310.10">
    <property type="entry name" value="Nucleoid-associated protein YbaB-like domain"/>
    <property type="match status" value="1"/>
</dbReference>
<name>A0A8J3TFV8_9ACTN</name>
<keyword evidence="2" id="KW-1185">Reference proteome</keyword>
<dbReference type="InterPro" id="IPR036894">
    <property type="entry name" value="YbaB-like_sf"/>
</dbReference>
<reference evidence="1" key="1">
    <citation type="submission" date="2021-01" db="EMBL/GenBank/DDBJ databases">
        <title>Whole genome shotgun sequence of Planosporangium mesophilum NBRC 109066.</title>
        <authorList>
            <person name="Komaki H."/>
            <person name="Tamura T."/>
        </authorList>
    </citation>
    <scope>NUCLEOTIDE SEQUENCE</scope>
    <source>
        <strain evidence="1">NBRC 109066</strain>
    </source>
</reference>
<dbReference type="AlphaFoldDB" id="A0A8J3TFV8"/>
<accession>A0A8J3TFV8</accession>
<sequence>MSMSYGSLPDPTELARLRDDATELASRFSAVDADPETRYLGTDEAQVVRISLDGRRRVADVVIAPTWRSVLGAGRLGTAVEEAVVDANREYMEAWANAFADEDGGGVGAARNMCSEHSITDPGFEGAAPPIDLRALMSLFDDVWTGLSDLDRYVERATEHRLVGRNSGHQVTVTLVGGEFVDIAFDHRWLAAAENGTIASAVRDALRNAQEVAIEAEGASVSPGFEELRSLVADPATMLRRLGLS</sequence>
<dbReference type="RefSeq" id="WP_168112983.1">
    <property type="nucleotide sequence ID" value="NZ_BOON01000002.1"/>
</dbReference>
<protein>
    <recommendedName>
        <fullName evidence="3">YbaB/EbfC DNA-binding family protein</fullName>
    </recommendedName>
</protein>